<dbReference type="EMBL" id="LVVY01000109">
    <property type="protein sequence ID" value="OAM75484.1"/>
    <property type="molecule type" value="Genomic_DNA"/>
</dbReference>
<protein>
    <submittedName>
        <fullName evidence="1">Uncharacterized protein</fullName>
    </submittedName>
</protein>
<accession>A0A178HTX3</accession>
<reference evidence="1 2" key="1">
    <citation type="submission" date="2016-03" db="EMBL/GenBank/DDBJ databases">
        <title>Genome sequencing of Devosia sp. S37.</title>
        <authorList>
            <person name="Mohd Nor M."/>
        </authorList>
    </citation>
    <scope>NUCLEOTIDE SEQUENCE [LARGE SCALE GENOMIC DNA]</scope>
    <source>
        <strain evidence="1 2">S37</strain>
    </source>
</reference>
<dbReference type="InterPro" id="IPR006311">
    <property type="entry name" value="TAT_signal"/>
</dbReference>
<keyword evidence="2" id="KW-1185">Reference proteome</keyword>
<dbReference type="STRING" id="1770058.A3840_14665"/>
<dbReference type="Proteomes" id="UP000078389">
    <property type="component" value="Unassembled WGS sequence"/>
</dbReference>
<proteinExistence type="predicted"/>
<sequence length="229" mass="24868">MTTTENTTRPSNNTITRRKMLQSVAATSAIPLAAVMSGSTTASSSDVATAFIDPETAGLTGLPLAAVHIERAIAAMAEPGLAGRWRVSIHSGDPDQYWGFRQMGADEREFIRPVPTYTGYADDLSFVTRKIEGCGFDYWNVDSTGDYSEDCALGRRLGEEYLTYIGQHPTNGNATLLQCIADSMIARRREPRTSWGRHTTGIEMAFFAAVNEYAMATAKVLADHRSSGA</sequence>
<organism evidence="1 2">
    <name type="scientific">Devosia elaeis</name>
    <dbReference type="NCBI Taxonomy" id="1770058"/>
    <lineage>
        <taxon>Bacteria</taxon>
        <taxon>Pseudomonadati</taxon>
        <taxon>Pseudomonadota</taxon>
        <taxon>Alphaproteobacteria</taxon>
        <taxon>Hyphomicrobiales</taxon>
        <taxon>Devosiaceae</taxon>
        <taxon>Devosia</taxon>
    </lineage>
</organism>
<comment type="caution">
    <text evidence="1">The sequence shown here is derived from an EMBL/GenBank/DDBJ whole genome shotgun (WGS) entry which is preliminary data.</text>
</comment>
<dbReference type="PROSITE" id="PS51318">
    <property type="entry name" value="TAT"/>
    <property type="match status" value="1"/>
</dbReference>
<gene>
    <name evidence="1" type="ORF">A3840_14665</name>
</gene>
<evidence type="ECO:0000313" key="2">
    <source>
        <dbReference type="Proteomes" id="UP000078389"/>
    </source>
</evidence>
<dbReference type="OrthoDB" id="8404789at2"/>
<name>A0A178HTX3_9HYPH</name>
<evidence type="ECO:0000313" key="1">
    <source>
        <dbReference type="EMBL" id="OAM75484.1"/>
    </source>
</evidence>
<dbReference type="AlphaFoldDB" id="A0A178HTX3"/>
<dbReference type="RefSeq" id="WP_067458353.1">
    <property type="nucleotide sequence ID" value="NZ_LVVY01000109.1"/>
</dbReference>